<accession>A0A0D7A1R6</accession>
<evidence type="ECO:0000256" key="1">
    <source>
        <dbReference type="ARBA" id="ARBA00023002"/>
    </source>
</evidence>
<sequence>MFIFRPLVNALRYPRSCHLHTVSSRSTVQDQLRSVLRETAQPVAVVASRPDGVTASLHGATLSSFTSIAMDPHPLVSFALRLPSRMSASLKDAYSRGDALLTISLLSSIQKDVAIMFSRPDLYPAPFQSVECELTPENLPKFPHALGALVCRLVSPAVPLYDMNFLDALMREGQSRPLAVVPPLSAGSVISELFIAQVLRVEAGSGVSPLLYYRRKYTTCVDPKRP</sequence>
<keyword evidence="4" id="KW-1185">Reference proteome</keyword>
<dbReference type="Proteomes" id="UP000054144">
    <property type="component" value="Unassembled WGS sequence"/>
</dbReference>
<dbReference type="InterPro" id="IPR002563">
    <property type="entry name" value="Flavin_Rdtase-like_dom"/>
</dbReference>
<gene>
    <name evidence="3" type="ORF">FISHEDRAFT_50360</name>
</gene>
<dbReference type="InterPro" id="IPR012349">
    <property type="entry name" value="Split_barrel_FMN-bd"/>
</dbReference>
<dbReference type="GO" id="GO:0010181">
    <property type="term" value="F:FMN binding"/>
    <property type="evidence" value="ECO:0007669"/>
    <property type="project" value="InterPro"/>
</dbReference>
<dbReference type="PANTHER" id="PTHR30466:SF1">
    <property type="entry name" value="FMN REDUCTASE (NADH) RUTF"/>
    <property type="match status" value="1"/>
</dbReference>
<dbReference type="SMART" id="SM00903">
    <property type="entry name" value="Flavin_Reduct"/>
    <property type="match status" value="1"/>
</dbReference>
<dbReference type="Gene3D" id="2.30.110.10">
    <property type="entry name" value="Electron Transport, Fmn-binding Protein, Chain A"/>
    <property type="match status" value="1"/>
</dbReference>
<proteinExistence type="predicted"/>
<dbReference type="Pfam" id="PF01613">
    <property type="entry name" value="Flavin_Reduct"/>
    <property type="match status" value="1"/>
</dbReference>
<dbReference type="GO" id="GO:0042602">
    <property type="term" value="F:riboflavin reductase (NADPH) activity"/>
    <property type="evidence" value="ECO:0007669"/>
    <property type="project" value="TreeGrafter"/>
</dbReference>
<evidence type="ECO:0000313" key="3">
    <source>
        <dbReference type="EMBL" id="KIY44967.1"/>
    </source>
</evidence>
<dbReference type="EMBL" id="KN882063">
    <property type="protein sequence ID" value="KIY44967.1"/>
    <property type="molecule type" value="Genomic_DNA"/>
</dbReference>
<evidence type="ECO:0000313" key="4">
    <source>
        <dbReference type="Proteomes" id="UP000054144"/>
    </source>
</evidence>
<reference evidence="3 4" key="1">
    <citation type="journal article" date="2015" name="Fungal Genet. Biol.">
        <title>Evolution of novel wood decay mechanisms in Agaricales revealed by the genome sequences of Fistulina hepatica and Cylindrobasidium torrendii.</title>
        <authorList>
            <person name="Floudas D."/>
            <person name="Held B.W."/>
            <person name="Riley R."/>
            <person name="Nagy L.G."/>
            <person name="Koehler G."/>
            <person name="Ransdell A.S."/>
            <person name="Younus H."/>
            <person name="Chow J."/>
            <person name="Chiniquy J."/>
            <person name="Lipzen A."/>
            <person name="Tritt A."/>
            <person name="Sun H."/>
            <person name="Haridas S."/>
            <person name="LaButti K."/>
            <person name="Ohm R.A."/>
            <person name="Kues U."/>
            <person name="Blanchette R.A."/>
            <person name="Grigoriev I.V."/>
            <person name="Minto R.E."/>
            <person name="Hibbett D.S."/>
        </authorList>
    </citation>
    <scope>NUCLEOTIDE SEQUENCE [LARGE SCALE GENOMIC DNA]</scope>
    <source>
        <strain evidence="3 4">ATCC 64428</strain>
    </source>
</reference>
<name>A0A0D7A1R6_9AGAR</name>
<feature type="domain" description="Flavin reductase like" evidence="2">
    <location>
        <begin position="36"/>
        <end position="219"/>
    </location>
</feature>
<dbReference type="InterPro" id="IPR050268">
    <property type="entry name" value="NADH-dep_flavin_reductase"/>
</dbReference>
<protein>
    <recommendedName>
        <fullName evidence="2">Flavin reductase like domain-containing protein</fullName>
    </recommendedName>
</protein>
<evidence type="ECO:0000259" key="2">
    <source>
        <dbReference type="SMART" id="SM00903"/>
    </source>
</evidence>
<dbReference type="OrthoDB" id="2015405at2759"/>
<dbReference type="SUPFAM" id="SSF50475">
    <property type="entry name" value="FMN-binding split barrel"/>
    <property type="match status" value="1"/>
</dbReference>
<organism evidence="3 4">
    <name type="scientific">Fistulina hepatica ATCC 64428</name>
    <dbReference type="NCBI Taxonomy" id="1128425"/>
    <lineage>
        <taxon>Eukaryota</taxon>
        <taxon>Fungi</taxon>
        <taxon>Dikarya</taxon>
        <taxon>Basidiomycota</taxon>
        <taxon>Agaricomycotina</taxon>
        <taxon>Agaricomycetes</taxon>
        <taxon>Agaricomycetidae</taxon>
        <taxon>Agaricales</taxon>
        <taxon>Fistulinaceae</taxon>
        <taxon>Fistulina</taxon>
    </lineage>
</organism>
<keyword evidence="1" id="KW-0560">Oxidoreductase</keyword>
<dbReference type="PANTHER" id="PTHR30466">
    <property type="entry name" value="FLAVIN REDUCTASE"/>
    <property type="match status" value="1"/>
</dbReference>
<dbReference type="AlphaFoldDB" id="A0A0D7A1R6"/>